<reference evidence="2" key="1">
    <citation type="submission" date="2010-03" db="EMBL/GenBank/DDBJ databases">
        <title>Annotation of Blastomyces dermatitidis strain ATCC 18188.</title>
        <authorList>
            <consortium name="The Broad Institute Genome Sequencing Platform"/>
            <consortium name="Broad Institute Genome Sequencing Center for Infectious Disease."/>
            <person name="Cuomo C."/>
            <person name="Klein B."/>
            <person name="Sullivan T."/>
            <person name="Heitman J."/>
            <person name="Young S."/>
            <person name="Zeng Q."/>
            <person name="Gargeya S."/>
            <person name="Alvarado L."/>
            <person name="Berlin A.M."/>
            <person name="Chapman S.B."/>
            <person name="Chen Z."/>
            <person name="Freedman E."/>
            <person name="Gellesch M."/>
            <person name="Goldberg J."/>
            <person name="Griggs A."/>
            <person name="Gujja S."/>
            <person name="Heilman E."/>
            <person name="Heiman D."/>
            <person name="Howarth C."/>
            <person name="Mehta T."/>
            <person name="Neiman D."/>
            <person name="Pearson M."/>
            <person name="Roberts A."/>
            <person name="Saif S."/>
            <person name="Shea T."/>
            <person name="Shenoy N."/>
            <person name="Sisk P."/>
            <person name="Stolte C."/>
            <person name="Sykes S."/>
            <person name="White J."/>
            <person name="Yandava C."/>
            <person name="Haas B."/>
            <person name="Nusbaum C."/>
            <person name="Birren B."/>
        </authorList>
    </citation>
    <scope>NUCLEOTIDE SEQUENCE [LARGE SCALE GENOMIC DNA]</scope>
    <source>
        <strain evidence="2">ATCC 18188</strain>
    </source>
</reference>
<feature type="transmembrane region" description="Helical" evidence="1">
    <location>
        <begin position="67"/>
        <end position="86"/>
    </location>
</feature>
<keyword evidence="1" id="KW-1133">Transmembrane helix</keyword>
<keyword evidence="1" id="KW-0472">Membrane</keyword>
<dbReference type="AlphaFoldDB" id="F2TBX6"/>
<sequence>MLTSLTMPEVYISACGAQHFTEKSANAGLDRAMPGDGIIGMGDGYFLWGQTLLLKVGNNQVYENRCLNSHIALFMLAFCLVVVYIPQDKLNGDMVMPASLTAIGSDAFPNPQGSNTCVALTVASTSEHWPW</sequence>
<evidence type="ECO:0000256" key="1">
    <source>
        <dbReference type="SAM" id="Phobius"/>
    </source>
</evidence>
<protein>
    <submittedName>
        <fullName evidence="2">Uncharacterized protein</fullName>
    </submittedName>
</protein>
<accession>F2TBX6</accession>
<organism evidence="2">
    <name type="scientific">Ajellomyces dermatitidis (strain ATCC 18188 / CBS 674.68)</name>
    <name type="common">Blastomyces dermatitidis</name>
    <dbReference type="NCBI Taxonomy" id="653446"/>
    <lineage>
        <taxon>Eukaryota</taxon>
        <taxon>Fungi</taxon>
        <taxon>Dikarya</taxon>
        <taxon>Ascomycota</taxon>
        <taxon>Pezizomycotina</taxon>
        <taxon>Eurotiomycetes</taxon>
        <taxon>Eurotiomycetidae</taxon>
        <taxon>Onygenales</taxon>
        <taxon>Ajellomycetaceae</taxon>
        <taxon>Blastomyces</taxon>
    </lineage>
</organism>
<gene>
    <name evidence="2" type="ORF">BDDG_03680</name>
</gene>
<name>F2TBX6_AJEDA</name>
<evidence type="ECO:0000313" key="2">
    <source>
        <dbReference type="EMBL" id="EGE80739.1"/>
    </source>
</evidence>
<keyword evidence="1" id="KW-0812">Transmembrane</keyword>
<proteinExistence type="predicted"/>
<dbReference type="Proteomes" id="UP000007802">
    <property type="component" value="Unassembled WGS sequence"/>
</dbReference>
<dbReference type="EMBL" id="GG749422">
    <property type="protein sequence ID" value="EGE80739.1"/>
    <property type="molecule type" value="Genomic_DNA"/>
</dbReference>
<dbReference type="HOGENOM" id="CLU_2026097_0_0_1"/>